<feature type="transmembrane region" description="Helical" evidence="1">
    <location>
        <begin position="39"/>
        <end position="59"/>
    </location>
</feature>
<dbReference type="InterPro" id="IPR019253">
    <property type="entry name" value="DUF2244_TM"/>
</dbReference>
<keyword evidence="1" id="KW-1133">Transmembrane helix</keyword>
<evidence type="ECO:0000256" key="1">
    <source>
        <dbReference type="SAM" id="Phobius"/>
    </source>
</evidence>
<dbReference type="EMBL" id="BSOJ01000006">
    <property type="protein sequence ID" value="GLR25251.1"/>
    <property type="molecule type" value="Genomic_DNA"/>
</dbReference>
<evidence type="ECO:0000313" key="3">
    <source>
        <dbReference type="Proteomes" id="UP001156664"/>
    </source>
</evidence>
<evidence type="ECO:0008006" key="4">
    <source>
        <dbReference type="Google" id="ProtNLM"/>
    </source>
</evidence>
<keyword evidence="3" id="KW-1185">Reference proteome</keyword>
<evidence type="ECO:0000313" key="2">
    <source>
        <dbReference type="EMBL" id="GLR25251.1"/>
    </source>
</evidence>
<keyword evidence="1" id="KW-0812">Transmembrane</keyword>
<proteinExistence type="predicted"/>
<dbReference type="Proteomes" id="UP001156664">
    <property type="component" value="Unassembled WGS sequence"/>
</dbReference>
<organism evidence="2 3">
    <name type="scientific">Limnobacter litoralis</name>
    <dbReference type="NCBI Taxonomy" id="481366"/>
    <lineage>
        <taxon>Bacteria</taxon>
        <taxon>Pseudomonadati</taxon>
        <taxon>Pseudomonadota</taxon>
        <taxon>Betaproteobacteria</taxon>
        <taxon>Burkholderiales</taxon>
        <taxon>Burkholderiaceae</taxon>
        <taxon>Limnobacter</taxon>
    </lineage>
</organism>
<reference evidence="3" key="1">
    <citation type="journal article" date="2019" name="Int. J. Syst. Evol. Microbiol.">
        <title>The Global Catalogue of Microorganisms (GCM) 10K type strain sequencing project: providing services to taxonomists for standard genome sequencing and annotation.</title>
        <authorList>
            <consortium name="The Broad Institute Genomics Platform"/>
            <consortium name="The Broad Institute Genome Sequencing Center for Infectious Disease"/>
            <person name="Wu L."/>
            <person name="Ma J."/>
        </authorList>
    </citation>
    <scope>NUCLEOTIDE SEQUENCE [LARGE SCALE GENOMIC DNA]</scope>
    <source>
        <strain evidence="3">NBRC 105857</strain>
    </source>
</reference>
<protein>
    <recommendedName>
        <fullName evidence="4">DUF2244 domain-containing protein</fullName>
    </recommendedName>
</protein>
<feature type="transmembrane region" description="Helical" evidence="1">
    <location>
        <begin position="65"/>
        <end position="84"/>
    </location>
</feature>
<keyword evidence="1" id="KW-0472">Membrane</keyword>
<gene>
    <name evidence="2" type="ORF">GCM10007875_03390</name>
</gene>
<sequence length="168" mass="19133">MLAEDSMDSQVVPVSHAVRSEGVVRWVFKRNCSLSPGQLSLWYFSLCSVSLLIAFGFWIAGYWVVLPFAGFELLVVGAAFLLYARHAADYEMIELSRTELRLVLAEGSRLTETRFVPQWARVRYDGRYKAPVVLSQRDKQVFLGKFINEQDKPLLHKELRVALAQAAH</sequence>
<dbReference type="Pfam" id="PF10003">
    <property type="entry name" value="DUF2244"/>
    <property type="match status" value="1"/>
</dbReference>
<name>A0ABQ5YP46_9BURK</name>
<accession>A0ABQ5YP46</accession>
<comment type="caution">
    <text evidence="2">The sequence shown here is derived from an EMBL/GenBank/DDBJ whole genome shotgun (WGS) entry which is preliminary data.</text>
</comment>